<dbReference type="GO" id="GO:0005524">
    <property type="term" value="F:ATP binding"/>
    <property type="evidence" value="ECO:0007669"/>
    <property type="project" value="UniProtKB-KW"/>
</dbReference>
<evidence type="ECO:0000313" key="12">
    <source>
        <dbReference type="Proteomes" id="UP000001695"/>
    </source>
</evidence>
<evidence type="ECO:0000256" key="5">
    <source>
        <dbReference type="ARBA" id="ARBA00022741"/>
    </source>
</evidence>
<comment type="similarity">
    <text evidence="2 10">Belongs to the gluconokinase GntK/GntV family.</text>
</comment>
<dbReference type="GO" id="GO:0005737">
    <property type="term" value="C:cytoplasm"/>
    <property type="evidence" value="ECO:0007669"/>
    <property type="project" value="TreeGrafter"/>
</dbReference>
<dbReference type="PANTHER" id="PTHR43442">
    <property type="entry name" value="GLUCONOKINASE-RELATED"/>
    <property type="match status" value="1"/>
</dbReference>
<evidence type="ECO:0000256" key="3">
    <source>
        <dbReference type="ARBA" id="ARBA00012054"/>
    </source>
</evidence>
<dbReference type="InterPro" id="IPR027417">
    <property type="entry name" value="P-loop_NTPase"/>
</dbReference>
<dbReference type="GO" id="GO:0019521">
    <property type="term" value="P:D-gluconate metabolic process"/>
    <property type="evidence" value="ECO:0007669"/>
    <property type="project" value="UniProtKB-KW"/>
</dbReference>
<evidence type="ECO:0000256" key="4">
    <source>
        <dbReference type="ARBA" id="ARBA00022679"/>
    </source>
</evidence>
<evidence type="ECO:0000256" key="10">
    <source>
        <dbReference type="RuleBase" id="RU363066"/>
    </source>
</evidence>
<evidence type="ECO:0000256" key="8">
    <source>
        <dbReference type="ARBA" id="ARBA00023064"/>
    </source>
</evidence>
<name>B2IFR4_BEII9</name>
<keyword evidence="12" id="KW-1185">Reference proteome</keyword>
<dbReference type="EMBL" id="CP001016">
    <property type="protein sequence ID" value="ACB94275.1"/>
    <property type="molecule type" value="Genomic_DNA"/>
</dbReference>
<dbReference type="NCBIfam" id="TIGR01313">
    <property type="entry name" value="therm_gnt_kin"/>
    <property type="match status" value="1"/>
</dbReference>
<evidence type="ECO:0000313" key="11">
    <source>
        <dbReference type="EMBL" id="ACB94275.1"/>
    </source>
</evidence>
<dbReference type="InterPro" id="IPR006001">
    <property type="entry name" value="Therm_gnt_kin"/>
</dbReference>
<dbReference type="AlphaFoldDB" id="B2IFR4"/>
<reference evidence="12" key="1">
    <citation type="submission" date="2008-03" db="EMBL/GenBank/DDBJ databases">
        <title>Complete sequence of chromosome of Beijerinckia indica subsp. indica ATCC 9039.</title>
        <authorList>
            <consortium name="US DOE Joint Genome Institute"/>
            <person name="Copeland A."/>
            <person name="Lucas S."/>
            <person name="Lapidus A."/>
            <person name="Glavina del Rio T."/>
            <person name="Dalin E."/>
            <person name="Tice H."/>
            <person name="Bruce D."/>
            <person name="Goodwin L."/>
            <person name="Pitluck S."/>
            <person name="LaButti K."/>
            <person name="Schmutz J."/>
            <person name="Larimer F."/>
            <person name="Land M."/>
            <person name="Hauser L."/>
            <person name="Kyrpides N."/>
            <person name="Mikhailova N."/>
            <person name="Dunfield P.F."/>
            <person name="Dedysh S.N."/>
            <person name="Liesack W."/>
            <person name="Saw J.H."/>
            <person name="Alam M."/>
            <person name="Chen Y."/>
            <person name="Murrell J.C."/>
            <person name="Richardson P."/>
        </authorList>
    </citation>
    <scope>NUCLEOTIDE SEQUENCE [LARGE SCALE GENOMIC DNA]</scope>
    <source>
        <strain evidence="12">ATCC 9039 / DSM 1715 / NCIMB 8712</strain>
    </source>
</reference>
<dbReference type="KEGG" id="bid:Bind_0625"/>
<keyword evidence="5 10" id="KW-0547">Nucleotide-binding</keyword>
<dbReference type="InterPro" id="IPR031322">
    <property type="entry name" value="Shikimate/glucono_kinase"/>
</dbReference>
<evidence type="ECO:0000256" key="7">
    <source>
        <dbReference type="ARBA" id="ARBA00022840"/>
    </source>
</evidence>
<dbReference type="EC" id="2.7.1.12" evidence="3 10"/>
<comment type="catalytic activity">
    <reaction evidence="9 10">
        <text>D-gluconate + ATP = 6-phospho-D-gluconate + ADP + H(+)</text>
        <dbReference type="Rhea" id="RHEA:19433"/>
        <dbReference type="ChEBI" id="CHEBI:15378"/>
        <dbReference type="ChEBI" id="CHEBI:18391"/>
        <dbReference type="ChEBI" id="CHEBI:30616"/>
        <dbReference type="ChEBI" id="CHEBI:58759"/>
        <dbReference type="ChEBI" id="CHEBI:456216"/>
        <dbReference type="EC" id="2.7.1.12"/>
    </reaction>
</comment>
<dbReference type="FunFam" id="3.40.50.300:FF:000522">
    <property type="entry name" value="Gluconokinase"/>
    <property type="match status" value="1"/>
</dbReference>
<gene>
    <name evidence="11" type="ordered locus">Bind_0625</name>
</gene>
<dbReference type="GO" id="GO:0046316">
    <property type="term" value="F:gluconokinase activity"/>
    <property type="evidence" value="ECO:0007669"/>
    <property type="project" value="UniProtKB-EC"/>
</dbReference>
<accession>B2IFR4</accession>
<dbReference type="Pfam" id="PF01202">
    <property type="entry name" value="SKI"/>
    <property type="match status" value="1"/>
</dbReference>
<reference evidence="11 12" key="2">
    <citation type="journal article" date="2010" name="J. Bacteriol.">
        <title>Complete genome sequence of Beijerinckia indica subsp. indica.</title>
        <authorList>
            <person name="Tamas I."/>
            <person name="Dedysh S.N."/>
            <person name="Liesack W."/>
            <person name="Stott M.B."/>
            <person name="Alam M."/>
            <person name="Murrell J.C."/>
            <person name="Dunfield P.F."/>
        </authorList>
    </citation>
    <scope>NUCLEOTIDE SEQUENCE [LARGE SCALE GENOMIC DNA]</scope>
    <source>
        <strain evidence="12">ATCC 9039 / DSM 1715 / NCIMB 8712</strain>
    </source>
</reference>
<evidence type="ECO:0000256" key="1">
    <source>
        <dbReference type="ARBA" id="ARBA00004761"/>
    </source>
</evidence>
<evidence type="ECO:0000256" key="2">
    <source>
        <dbReference type="ARBA" id="ARBA00008420"/>
    </source>
</evidence>
<protein>
    <recommendedName>
        <fullName evidence="3 10">Gluconokinase</fullName>
        <ecNumber evidence="3 10">2.7.1.12</ecNumber>
    </recommendedName>
</protein>
<dbReference type="SUPFAM" id="SSF52540">
    <property type="entry name" value="P-loop containing nucleoside triphosphate hydrolases"/>
    <property type="match status" value="1"/>
</dbReference>
<evidence type="ECO:0000256" key="6">
    <source>
        <dbReference type="ARBA" id="ARBA00022777"/>
    </source>
</evidence>
<proteinExistence type="inferred from homology"/>
<dbReference type="PANTHER" id="PTHR43442:SF3">
    <property type="entry name" value="GLUCONOKINASE-RELATED"/>
    <property type="match status" value="1"/>
</dbReference>
<evidence type="ECO:0000256" key="9">
    <source>
        <dbReference type="ARBA" id="ARBA00048090"/>
    </source>
</evidence>
<dbReference type="HOGENOM" id="CLU_077168_4_1_5"/>
<dbReference type="Gene3D" id="3.40.50.300">
    <property type="entry name" value="P-loop containing nucleotide triphosphate hydrolases"/>
    <property type="match status" value="1"/>
</dbReference>
<dbReference type="CDD" id="cd02021">
    <property type="entry name" value="GntK"/>
    <property type="match status" value="1"/>
</dbReference>
<comment type="pathway">
    <text evidence="1">Carbohydrate acid metabolism.</text>
</comment>
<keyword evidence="8" id="KW-0311">Gluconate utilization</keyword>
<organism evidence="11 12">
    <name type="scientific">Beijerinckia indica subsp. indica (strain ATCC 9039 / DSM 1715 / NCIMB 8712)</name>
    <dbReference type="NCBI Taxonomy" id="395963"/>
    <lineage>
        <taxon>Bacteria</taxon>
        <taxon>Pseudomonadati</taxon>
        <taxon>Pseudomonadota</taxon>
        <taxon>Alphaproteobacteria</taxon>
        <taxon>Hyphomicrobiales</taxon>
        <taxon>Beijerinckiaceae</taxon>
        <taxon>Beijerinckia</taxon>
    </lineage>
</organism>
<dbReference type="eggNOG" id="COG3265">
    <property type="taxonomic scope" value="Bacteria"/>
</dbReference>
<dbReference type="Proteomes" id="UP000001695">
    <property type="component" value="Chromosome"/>
</dbReference>
<dbReference type="STRING" id="395963.Bind_0625"/>
<keyword evidence="7 10" id="KW-0067">ATP-binding</keyword>
<keyword evidence="4 10" id="KW-0808">Transferase</keyword>
<sequence length="166" mass="18193">MVVMGVSGCGKSSIAQSLAAKLGWEMVEGDQLHPPANIARMSAGIPLEDADRLPWLDAIAGVVEDWRIQGRPGVVTCSSLKKHYRERLTGRIKDVCFVYLAGTEEQIMPRLSMRTGHFMPTTLLRSQFDALEEPGEDEIALYVSLEASVEEIVSAVIRVLKPLLAS</sequence>
<keyword evidence="6 10" id="KW-0418">Kinase</keyword>